<proteinExistence type="predicted"/>
<dbReference type="EMBL" id="WWEN01000003">
    <property type="protein sequence ID" value="MYM55440.1"/>
    <property type="molecule type" value="Genomic_DNA"/>
</dbReference>
<reference evidence="2 3" key="1">
    <citation type="submission" date="2020-01" db="EMBL/GenBank/DDBJ databases">
        <authorList>
            <person name="Chen S."/>
        </authorList>
    </citation>
    <scope>NUCLEOTIDE SEQUENCE [LARGE SCALE GENOMIC DNA]</scope>
    <source>
        <strain evidence="2 3">GS-10</strain>
    </source>
</reference>
<dbReference type="GO" id="GO:0016747">
    <property type="term" value="F:acyltransferase activity, transferring groups other than amino-acyl groups"/>
    <property type="evidence" value="ECO:0007669"/>
    <property type="project" value="InterPro"/>
</dbReference>
<name>A0A6L8LLM9_9RHOB</name>
<evidence type="ECO:0000313" key="3">
    <source>
        <dbReference type="Proteomes" id="UP000479043"/>
    </source>
</evidence>
<comment type="caution">
    <text evidence="2">The sequence shown here is derived from an EMBL/GenBank/DDBJ whole genome shotgun (WGS) entry which is preliminary data.</text>
</comment>
<dbReference type="PANTHER" id="PTHR43072:SF8">
    <property type="entry name" value="ACYLTRANSFERASE FABY-RELATED"/>
    <property type="match status" value="1"/>
</dbReference>
<dbReference type="AlphaFoldDB" id="A0A6L8LLM9"/>
<accession>A0A6L8LLM9</accession>
<keyword evidence="2" id="KW-0808">Transferase</keyword>
<keyword evidence="3" id="KW-1185">Reference proteome</keyword>
<evidence type="ECO:0000313" key="2">
    <source>
        <dbReference type="EMBL" id="MYM55440.1"/>
    </source>
</evidence>
<dbReference type="RefSeq" id="WP_160973133.1">
    <property type="nucleotide sequence ID" value="NZ_WWEN01000003.1"/>
</dbReference>
<organism evidence="2 3">
    <name type="scientific">Thalassovita mangrovi</name>
    <dbReference type="NCBI Taxonomy" id="2692236"/>
    <lineage>
        <taxon>Bacteria</taxon>
        <taxon>Pseudomonadati</taxon>
        <taxon>Pseudomonadota</taxon>
        <taxon>Alphaproteobacteria</taxon>
        <taxon>Rhodobacterales</taxon>
        <taxon>Roseobacteraceae</taxon>
        <taxon>Thalassovita</taxon>
    </lineage>
</organism>
<protein>
    <submittedName>
        <fullName evidence="2">GNAT family N-acetyltransferase</fullName>
    </submittedName>
</protein>
<dbReference type="Proteomes" id="UP000479043">
    <property type="component" value="Unassembled WGS sequence"/>
</dbReference>
<dbReference type="InterPro" id="IPR000182">
    <property type="entry name" value="GNAT_dom"/>
</dbReference>
<feature type="domain" description="N-acetyltransferase" evidence="1">
    <location>
        <begin position="7"/>
        <end position="170"/>
    </location>
</feature>
<evidence type="ECO:0000259" key="1">
    <source>
        <dbReference type="PROSITE" id="PS51186"/>
    </source>
</evidence>
<dbReference type="Pfam" id="PF13420">
    <property type="entry name" value="Acetyltransf_4"/>
    <property type="match status" value="1"/>
</dbReference>
<dbReference type="PROSITE" id="PS51186">
    <property type="entry name" value="GNAT"/>
    <property type="match status" value="1"/>
</dbReference>
<dbReference type="InterPro" id="IPR016181">
    <property type="entry name" value="Acyl_CoA_acyltransferase"/>
</dbReference>
<dbReference type="SUPFAM" id="SSF55729">
    <property type="entry name" value="Acyl-CoA N-acyltransferases (Nat)"/>
    <property type="match status" value="1"/>
</dbReference>
<gene>
    <name evidence="2" type="ORF">GR167_08990</name>
</gene>
<sequence>MTSGDSLILRDCGPDDIPAIQSIYADAVLTGTASFELVPPSVDEMRARWENITGGGYPYLVAVLDGEVAGYAYGGAYRARPAYRGNVENSVYVRKDCQRGGVGRALLEELILRCTESGFRQMIAVVGDSANAGSIGLHRSLGFDLVGTLRSVGWKHGRWLDTVLMQRALGPGDSTAFEG</sequence>
<dbReference type="Gene3D" id="3.40.630.30">
    <property type="match status" value="1"/>
</dbReference>
<dbReference type="CDD" id="cd04301">
    <property type="entry name" value="NAT_SF"/>
    <property type="match status" value="1"/>
</dbReference>
<dbReference type="PANTHER" id="PTHR43072">
    <property type="entry name" value="N-ACETYLTRANSFERASE"/>
    <property type="match status" value="1"/>
</dbReference>